<evidence type="ECO:0000313" key="1">
    <source>
        <dbReference type="EMBL" id="SHG56819.1"/>
    </source>
</evidence>
<keyword evidence="2" id="KW-1185">Reference proteome</keyword>
<dbReference type="EMBL" id="FQWQ01000001">
    <property type="protein sequence ID" value="SHG56819.1"/>
    <property type="molecule type" value="Genomic_DNA"/>
</dbReference>
<proteinExistence type="predicted"/>
<dbReference type="Proteomes" id="UP000184212">
    <property type="component" value="Unassembled WGS sequence"/>
</dbReference>
<dbReference type="InterPro" id="IPR053865">
    <property type="entry name" value="DUF6934"/>
</dbReference>
<sequence>MDLPYYSLRSARSRLWCTFYSEGPRGRILKAIRFVMVQASPAVFNVTLGDVKIEFGEVDTLVVSNNGDRDKILRTVAESIILFCRRYPQAYVLVSGNSPVRNRLYRMIISNRINEIRQYCEIYGMIGLRGYPFRESQNYNGFLVKGLRKR</sequence>
<reference evidence="1 2" key="1">
    <citation type="submission" date="2016-11" db="EMBL/GenBank/DDBJ databases">
        <authorList>
            <person name="Jaros S."/>
            <person name="Januszkiewicz K."/>
            <person name="Wedrychowicz H."/>
        </authorList>
    </citation>
    <scope>NUCLEOTIDE SEQUENCE [LARGE SCALE GENOMIC DNA]</scope>
    <source>
        <strain evidence="1 2">DSM 24574</strain>
    </source>
</reference>
<dbReference type="RefSeq" id="WP_394333993.1">
    <property type="nucleotide sequence ID" value="NZ_FQWQ01000001.1"/>
</dbReference>
<dbReference type="Pfam" id="PF22028">
    <property type="entry name" value="DUF6934"/>
    <property type="match status" value="1"/>
</dbReference>
<name>A0A1M5KWD2_9BACT</name>
<organism evidence="1 2">
    <name type="scientific">Chryseolinea serpens</name>
    <dbReference type="NCBI Taxonomy" id="947013"/>
    <lineage>
        <taxon>Bacteria</taxon>
        <taxon>Pseudomonadati</taxon>
        <taxon>Bacteroidota</taxon>
        <taxon>Cytophagia</taxon>
        <taxon>Cytophagales</taxon>
        <taxon>Fulvivirgaceae</taxon>
        <taxon>Chryseolinea</taxon>
    </lineage>
</organism>
<accession>A0A1M5KWD2</accession>
<dbReference type="AlphaFoldDB" id="A0A1M5KWD2"/>
<gene>
    <name evidence="1" type="ORF">SAMN04488109_0865</name>
</gene>
<evidence type="ECO:0000313" key="2">
    <source>
        <dbReference type="Proteomes" id="UP000184212"/>
    </source>
</evidence>
<protein>
    <submittedName>
        <fullName evidence="1">Uncharacterized protein</fullName>
    </submittedName>
</protein>